<dbReference type="SMART" id="SM00317">
    <property type="entry name" value="SET"/>
    <property type="match status" value="1"/>
</dbReference>
<evidence type="ECO:0000259" key="1">
    <source>
        <dbReference type="PROSITE" id="PS50280"/>
    </source>
</evidence>
<reference evidence="3" key="1">
    <citation type="submission" date="2016-10" db="EMBL/GenBank/DDBJ databases">
        <authorList>
            <person name="Varghese N."/>
            <person name="Submissions S."/>
        </authorList>
    </citation>
    <scope>NUCLEOTIDE SEQUENCE [LARGE SCALE GENOMIC DNA]</scope>
    <source>
        <strain evidence="3">OK042</strain>
    </source>
</reference>
<dbReference type="Pfam" id="PF00856">
    <property type="entry name" value="SET"/>
    <property type="match status" value="1"/>
</dbReference>
<keyword evidence="3" id="KW-1185">Reference proteome</keyword>
<evidence type="ECO:0000313" key="2">
    <source>
        <dbReference type="EMBL" id="SFJ74813.1"/>
    </source>
</evidence>
<name>A0A1I3TWG9_9BACL</name>
<dbReference type="Proteomes" id="UP000198915">
    <property type="component" value="Unassembled WGS sequence"/>
</dbReference>
<dbReference type="InterPro" id="IPR046341">
    <property type="entry name" value="SET_dom_sf"/>
</dbReference>
<organism evidence="2 3">
    <name type="scientific">Brevibacillus centrosporus</name>
    <dbReference type="NCBI Taxonomy" id="54910"/>
    <lineage>
        <taxon>Bacteria</taxon>
        <taxon>Bacillati</taxon>
        <taxon>Bacillota</taxon>
        <taxon>Bacilli</taxon>
        <taxon>Bacillales</taxon>
        <taxon>Paenibacillaceae</taxon>
        <taxon>Brevibacillus</taxon>
    </lineage>
</organism>
<dbReference type="SUPFAM" id="SSF82199">
    <property type="entry name" value="SET domain"/>
    <property type="match status" value="1"/>
</dbReference>
<protein>
    <recommendedName>
        <fullName evidence="1">SET domain-containing protein</fullName>
    </recommendedName>
</protein>
<proteinExistence type="predicted"/>
<dbReference type="Gene3D" id="2.170.270.10">
    <property type="entry name" value="SET domain"/>
    <property type="match status" value="1"/>
</dbReference>
<feature type="domain" description="SET" evidence="1">
    <location>
        <begin position="49"/>
        <end position="160"/>
    </location>
</feature>
<dbReference type="InterPro" id="IPR001214">
    <property type="entry name" value="SET_dom"/>
</dbReference>
<gene>
    <name evidence="2" type="ORF">SAMN05518846_105119</name>
</gene>
<sequence length="175" mass="20376">MRSRIHKHYAYKFLYVKINGNHCFRSNQLSCLSKIRDNVFSTKNVQVIEMLTVKTSSLSNGDLNRGVFATQDIRKGELIHEAPVLPYPNAEHEHIEKTMIADYAFEYGANHTCILLGYGMLFNHSYEPNAVYEINFDNHTFDFYAYTDIKAGEEVLINYNGDVDNKDPLWFYEEE</sequence>
<dbReference type="PROSITE" id="PS50280">
    <property type="entry name" value="SET"/>
    <property type="match status" value="1"/>
</dbReference>
<accession>A0A1I3TWG9</accession>
<dbReference type="STRING" id="1884381.SAMN05518846_105119"/>
<dbReference type="CDD" id="cd10540">
    <property type="entry name" value="SET_SpSet7-like"/>
    <property type="match status" value="1"/>
</dbReference>
<evidence type="ECO:0000313" key="3">
    <source>
        <dbReference type="Proteomes" id="UP000198915"/>
    </source>
</evidence>
<dbReference type="AlphaFoldDB" id="A0A1I3TWG9"/>
<dbReference type="EMBL" id="FORT01000005">
    <property type="protein sequence ID" value="SFJ74813.1"/>
    <property type="molecule type" value="Genomic_DNA"/>
</dbReference>